<dbReference type="Pfam" id="PF00239">
    <property type="entry name" value="Resolvase"/>
    <property type="match status" value="1"/>
</dbReference>
<evidence type="ECO:0000256" key="3">
    <source>
        <dbReference type="ARBA" id="ARBA00023172"/>
    </source>
</evidence>
<dbReference type="CDD" id="cd03768">
    <property type="entry name" value="SR_ResInv"/>
    <property type="match status" value="1"/>
</dbReference>
<evidence type="ECO:0000259" key="4">
    <source>
        <dbReference type="PROSITE" id="PS51736"/>
    </source>
</evidence>
<keyword evidence="3" id="KW-0233">DNA recombination</keyword>
<dbReference type="Pfam" id="PF02796">
    <property type="entry name" value="HTH_7"/>
    <property type="match status" value="1"/>
</dbReference>
<dbReference type="InterPro" id="IPR006120">
    <property type="entry name" value="Resolvase_HTH_dom"/>
</dbReference>
<protein>
    <submittedName>
        <fullName evidence="5">Recombinase family protein</fullName>
    </submittedName>
</protein>
<dbReference type="Gene3D" id="1.10.10.60">
    <property type="entry name" value="Homeodomain-like"/>
    <property type="match status" value="1"/>
</dbReference>
<evidence type="ECO:0000256" key="2">
    <source>
        <dbReference type="ARBA" id="ARBA00023125"/>
    </source>
</evidence>
<dbReference type="CDD" id="cd00569">
    <property type="entry name" value="HTH_Hin_like"/>
    <property type="match status" value="1"/>
</dbReference>
<dbReference type="InterPro" id="IPR050639">
    <property type="entry name" value="SSR_resolvase"/>
</dbReference>
<gene>
    <name evidence="5" type="ORF">GCM10009092_35150</name>
</gene>
<reference evidence="5 6" key="1">
    <citation type="journal article" date="2019" name="Int. J. Syst. Evol. Microbiol.">
        <title>The Global Catalogue of Microorganisms (GCM) 10K type strain sequencing project: providing services to taxonomists for standard genome sequencing and annotation.</title>
        <authorList>
            <consortium name="The Broad Institute Genomics Platform"/>
            <consortium name="The Broad Institute Genome Sequencing Center for Infectious Disease"/>
            <person name="Wu L."/>
            <person name="Ma J."/>
        </authorList>
    </citation>
    <scope>NUCLEOTIDE SEQUENCE [LARGE SCALE GENOMIC DNA]</scope>
    <source>
        <strain evidence="5 6">JCM 13378</strain>
    </source>
</reference>
<evidence type="ECO:0000256" key="1">
    <source>
        <dbReference type="ARBA" id="ARBA00009913"/>
    </source>
</evidence>
<dbReference type="InterPro" id="IPR009057">
    <property type="entry name" value="Homeodomain-like_sf"/>
</dbReference>
<feature type="domain" description="Resolvase/invertase-type recombinase catalytic" evidence="4">
    <location>
        <begin position="1"/>
        <end position="131"/>
    </location>
</feature>
<dbReference type="SMART" id="SM00857">
    <property type="entry name" value="Resolvase"/>
    <property type="match status" value="1"/>
</dbReference>
<evidence type="ECO:0000313" key="5">
    <source>
        <dbReference type="EMBL" id="GAA0367825.1"/>
    </source>
</evidence>
<dbReference type="EMBL" id="BAAAEI010000022">
    <property type="protein sequence ID" value="GAA0367825.1"/>
    <property type="molecule type" value="Genomic_DNA"/>
</dbReference>
<name>A0ABN0XMK8_9ALTE</name>
<dbReference type="SUPFAM" id="SSF53041">
    <property type="entry name" value="Resolvase-like"/>
    <property type="match status" value="1"/>
</dbReference>
<dbReference type="PANTHER" id="PTHR30461">
    <property type="entry name" value="DNA-INVERTASE FROM LAMBDOID PROPHAGE"/>
    <property type="match status" value="1"/>
</dbReference>
<keyword evidence="6" id="KW-1185">Reference proteome</keyword>
<dbReference type="SUPFAM" id="SSF46689">
    <property type="entry name" value="Homeodomain-like"/>
    <property type="match status" value="1"/>
</dbReference>
<dbReference type="Proteomes" id="UP001501757">
    <property type="component" value="Unassembled WGS sequence"/>
</dbReference>
<comment type="caution">
    <text evidence="5">The sequence shown here is derived from an EMBL/GenBank/DDBJ whole genome shotgun (WGS) entry which is preliminary data.</text>
</comment>
<proteinExistence type="inferred from homology"/>
<dbReference type="PROSITE" id="PS51736">
    <property type="entry name" value="RECOMBINASES_3"/>
    <property type="match status" value="1"/>
</dbReference>
<sequence>MFMNLTIGYAKPSSDDKDMKRQLEVLKGSGCQSVFEDRGGGFNECLKLLSSGDVLIVWRLERIAKNLSGLVKALCSLQQIGAELYSVTEDFKVSPESYCCTLDVFGVLSEFELQVSKERSRTTLELSRARGRNGGRKPKLSPKEILNINQILRDPNASVSKVAEQYGVSRTTIYKHCGVVQPCRQ</sequence>
<dbReference type="Gene3D" id="3.40.50.1390">
    <property type="entry name" value="Resolvase, N-terminal catalytic domain"/>
    <property type="match status" value="1"/>
</dbReference>
<evidence type="ECO:0000313" key="6">
    <source>
        <dbReference type="Proteomes" id="UP001501757"/>
    </source>
</evidence>
<organism evidence="5 6">
    <name type="scientific">Bowmanella denitrificans</name>
    <dbReference type="NCBI Taxonomy" id="366582"/>
    <lineage>
        <taxon>Bacteria</taxon>
        <taxon>Pseudomonadati</taxon>
        <taxon>Pseudomonadota</taxon>
        <taxon>Gammaproteobacteria</taxon>
        <taxon>Alteromonadales</taxon>
        <taxon>Alteromonadaceae</taxon>
        <taxon>Bowmanella</taxon>
    </lineage>
</organism>
<accession>A0ABN0XMK8</accession>
<dbReference type="InterPro" id="IPR006119">
    <property type="entry name" value="Resolv_N"/>
</dbReference>
<keyword evidence="2" id="KW-0238">DNA-binding</keyword>
<dbReference type="PANTHER" id="PTHR30461:SF2">
    <property type="entry name" value="SERINE RECOMBINASE PINE-RELATED"/>
    <property type="match status" value="1"/>
</dbReference>
<comment type="similarity">
    <text evidence="1">Belongs to the site-specific recombinase resolvase family.</text>
</comment>
<dbReference type="InterPro" id="IPR036162">
    <property type="entry name" value="Resolvase-like_N_sf"/>
</dbReference>